<dbReference type="Proteomes" id="UP000474967">
    <property type="component" value="Unassembled WGS sequence"/>
</dbReference>
<dbReference type="SUPFAM" id="SSF47413">
    <property type="entry name" value="lambda repressor-like DNA-binding domains"/>
    <property type="match status" value="1"/>
</dbReference>
<protein>
    <submittedName>
        <fullName evidence="6">LacI family transcriptional regulator</fullName>
    </submittedName>
</protein>
<dbReference type="InterPro" id="IPR000843">
    <property type="entry name" value="HTH_LacI"/>
</dbReference>
<keyword evidence="7" id="KW-1185">Reference proteome</keyword>
<dbReference type="Gene3D" id="1.10.260.40">
    <property type="entry name" value="lambda repressor-like DNA-binding domains"/>
    <property type="match status" value="1"/>
</dbReference>
<accession>A0A6L9XVU0</accession>
<dbReference type="PROSITE" id="PS50932">
    <property type="entry name" value="HTH_LACI_2"/>
    <property type="match status" value="1"/>
</dbReference>
<dbReference type="EMBL" id="JAAGWY010000001">
    <property type="protein sequence ID" value="NEN05416.1"/>
    <property type="molecule type" value="Genomic_DNA"/>
</dbReference>
<comment type="caution">
    <text evidence="6">The sequence shown here is derived from an EMBL/GenBank/DDBJ whole genome shotgun (WGS) entry which is preliminary data.</text>
</comment>
<dbReference type="PRINTS" id="PR00036">
    <property type="entry name" value="HTHLACI"/>
</dbReference>
<feature type="domain" description="HTH lacI-type" evidence="5">
    <location>
        <begin position="2"/>
        <end position="56"/>
    </location>
</feature>
<name>A0A6L9XVU0_9MICO</name>
<dbReference type="SUPFAM" id="SSF53822">
    <property type="entry name" value="Periplasmic binding protein-like I"/>
    <property type="match status" value="1"/>
</dbReference>
<dbReference type="GO" id="GO:0000976">
    <property type="term" value="F:transcription cis-regulatory region binding"/>
    <property type="evidence" value="ECO:0007669"/>
    <property type="project" value="TreeGrafter"/>
</dbReference>
<keyword evidence="4" id="KW-0804">Transcription</keyword>
<organism evidence="6 7">
    <name type="scientific">Leifsonia tongyongensis</name>
    <dbReference type="NCBI Taxonomy" id="1268043"/>
    <lineage>
        <taxon>Bacteria</taxon>
        <taxon>Bacillati</taxon>
        <taxon>Actinomycetota</taxon>
        <taxon>Actinomycetes</taxon>
        <taxon>Micrococcales</taxon>
        <taxon>Microbacteriaceae</taxon>
        <taxon>Leifsonia</taxon>
    </lineage>
</organism>
<dbReference type="Pfam" id="PF13377">
    <property type="entry name" value="Peripla_BP_3"/>
    <property type="match status" value="1"/>
</dbReference>
<dbReference type="AlphaFoldDB" id="A0A6L9XVU0"/>
<dbReference type="PROSITE" id="PS00356">
    <property type="entry name" value="HTH_LACI_1"/>
    <property type="match status" value="1"/>
</dbReference>
<evidence type="ECO:0000256" key="1">
    <source>
        <dbReference type="ARBA" id="ARBA00022491"/>
    </source>
</evidence>
<dbReference type="InterPro" id="IPR046335">
    <property type="entry name" value="LacI/GalR-like_sensor"/>
</dbReference>
<sequence>MTTMRDVAERAGVSTATVSFVINGTKRVAPDTHARIVQAMDELGFRRNVLARALASRRTRIIALLSPVLDHRIGRTGMSIVTSAAVAASDRGYRLVLSPVSNDGREMKELLTDGLLDGVLLMEVQMDDQRVQKLTELGGTFALIGRTKDPSQLAYADIDFDRTVAEGLDYLVGLGHRQIALVLGQQEGTSLAGYGPYVRTEAAFREGMAARGLDPIVTSTEPSQRGGMSIVDTLLEETPGLTAIMVLNEDAAPGIVSRLAEVGRPVPLSASVLSIATTPALGAMSHPVLSTMNVPEVELGEHGVAALIDQLEGTMKELPQVLIPCTLQIEGTTGPAPAL</sequence>
<dbReference type="PANTHER" id="PTHR30146">
    <property type="entry name" value="LACI-RELATED TRANSCRIPTIONAL REPRESSOR"/>
    <property type="match status" value="1"/>
</dbReference>
<dbReference type="Pfam" id="PF00356">
    <property type="entry name" value="LacI"/>
    <property type="match status" value="1"/>
</dbReference>
<keyword evidence="1" id="KW-0678">Repressor</keyword>
<gene>
    <name evidence="6" type="ORF">G3T36_05985</name>
</gene>
<reference evidence="6 7" key="1">
    <citation type="journal article" date="2014" name="J. Microbiol.">
        <title>Diaminobutyricibacter tongyongensis gen. nov., sp. nov. and Homoserinibacter gongjuensis gen. nov., sp. nov. belong to the family Microbacteriaceae.</title>
        <authorList>
            <person name="Kim S.J."/>
            <person name="Ahn J.H."/>
            <person name="Weon H.Y."/>
            <person name="Hamada M."/>
            <person name="Suzuki K."/>
            <person name="Kwon S.W."/>
        </authorList>
    </citation>
    <scope>NUCLEOTIDE SEQUENCE [LARGE SCALE GENOMIC DNA]</scope>
    <source>
        <strain evidence="6 7">NBRC 108724</strain>
    </source>
</reference>
<evidence type="ECO:0000256" key="3">
    <source>
        <dbReference type="ARBA" id="ARBA00023125"/>
    </source>
</evidence>
<proteinExistence type="predicted"/>
<dbReference type="GO" id="GO:0003700">
    <property type="term" value="F:DNA-binding transcription factor activity"/>
    <property type="evidence" value="ECO:0007669"/>
    <property type="project" value="TreeGrafter"/>
</dbReference>
<dbReference type="Gene3D" id="3.40.50.2300">
    <property type="match status" value="2"/>
</dbReference>
<dbReference type="InterPro" id="IPR028082">
    <property type="entry name" value="Peripla_BP_I"/>
</dbReference>
<evidence type="ECO:0000256" key="2">
    <source>
        <dbReference type="ARBA" id="ARBA00023015"/>
    </source>
</evidence>
<dbReference type="InterPro" id="IPR010982">
    <property type="entry name" value="Lambda_DNA-bd_dom_sf"/>
</dbReference>
<evidence type="ECO:0000313" key="6">
    <source>
        <dbReference type="EMBL" id="NEN05416.1"/>
    </source>
</evidence>
<dbReference type="SMART" id="SM00354">
    <property type="entry name" value="HTH_LACI"/>
    <property type="match status" value="1"/>
</dbReference>
<keyword evidence="2" id="KW-0805">Transcription regulation</keyword>
<evidence type="ECO:0000256" key="4">
    <source>
        <dbReference type="ARBA" id="ARBA00023163"/>
    </source>
</evidence>
<keyword evidence="3" id="KW-0238">DNA-binding</keyword>
<dbReference type="PANTHER" id="PTHR30146:SF148">
    <property type="entry name" value="HTH-TYPE TRANSCRIPTIONAL REPRESSOR PURR-RELATED"/>
    <property type="match status" value="1"/>
</dbReference>
<evidence type="ECO:0000313" key="7">
    <source>
        <dbReference type="Proteomes" id="UP000474967"/>
    </source>
</evidence>
<dbReference type="CDD" id="cd01392">
    <property type="entry name" value="HTH_LacI"/>
    <property type="match status" value="1"/>
</dbReference>
<evidence type="ECO:0000259" key="5">
    <source>
        <dbReference type="PROSITE" id="PS50932"/>
    </source>
</evidence>